<keyword evidence="2" id="KW-1133">Transmembrane helix</keyword>
<evidence type="ECO:0000313" key="4">
    <source>
        <dbReference type="Proteomes" id="UP001498398"/>
    </source>
</evidence>
<gene>
    <name evidence="3" type="ORF">VKT23_013513</name>
</gene>
<keyword evidence="2" id="KW-0472">Membrane</keyword>
<evidence type="ECO:0000313" key="3">
    <source>
        <dbReference type="EMBL" id="KAK7448782.1"/>
    </source>
</evidence>
<evidence type="ECO:0000256" key="1">
    <source>
        <dbReference type="SAM" id="MobiDB-lite"/>
    </source>
</evidence>
<feature type="transmembrane region" description="Helical" evidence="2">
    <location>
        <begin position="84"/>
        <end position="106"/>
    </location>
</feature>
<accession>A0ABR1J2M1</accession>
<evidence type="ECO:0000256" key="2">
    <source>
        <dbReference type="SAM" id="Phobius"/>
    </source>
</evidence>
<protein>
    <submittedName>
        <fullName evidence="3">Uncharacterized protein</fullName>
    </submittedName>
</protein>
<dbReference type="Proteomes" id="UP001498398">
    <property type="component" value="Unassembled WGS sequence"/>
</dbReference>
<comment type="caution">
    <text evidence="3">The sequence shown here is derived from an EMBL/GenBank/DDBJ whole genome shotgun (WGS) entry which is preliminary data.</text>
</comment>
<name>A0ABR1J2M1_9AGAR</name>
<sequence length="127" mass="14501">MSTSVQPPSLSEKEKSSESEFRNRYSNDDPDKLGVETTISSVDGDEALRLVGRERTAQFSEEYNKKLRRKLARPFDTSTLRRGILYPVPVGVVCQIGLFTLLTISAQRQDVVELRKYYGSTYHRPEL</sequence>
<dbReference type="EMBL" id="JBANRG010000037">
    <property type="protein sequence ID" value="KAK7448782.1"/>
    <property type="molecule type" value="Genomic_DNA"/>
</dbReference>
<keyword evidence="4" id="KW-1185">Reference proteome</keyword>
<keyword evidence="2" id="KW-0812">Transmembrane</keyword>
<proteinExistence type="predicted"/>
<organism evidence="3 4">
    <name type="scientific">Marasmiellus scandens</name>
    <dbReference type="NCBI Taxonomy" id="2682957"/>
    <lineage>
        <taxon>Eukaryota</taxon>
        <taxon>Fungi</taxon>
        <taxon>Dikarya</taxon>
        <taxon>Basidiomycota</taxon>
        <taxon>Agaricomycotina</taxon>
        <taxon>Agaricomycetes</taxon>
        <taxon>Agaricomycetidae</taxon>
        <taxon>Agaricales</taxon>
        <taxon>Marasmiineae</taxon>
        <taxon>Omphalotaceae</taxon>
        <taxon>Marasmiellus</taxon>
    </lineage>
</organism>
<feature type="compositionally biased region" description="Basic and acidic residues" evidence="1">
    <location>
        <begin position="11"/>
        <end position="34"/>
    </location>
</feature>
<feature type="region of interest" description="Disordered" evidence="1">
    <location>
        <begin position="1"/>
        <end position="35"/>
    </location>
</feature>
<reference evidence="3 4" key="1">
    <citation type="submission" date="2024-01" db="EMBL/GenBank/DDBJ databases">
        <title>A draft genome for the cacao thread blight pathogen Marasmiellus scandens.</title>
        <authorList>
            <person name="Baruah I.K."/>
            <person name="Leung J."/>
            <person name="Bukari Y."/>
            <person name="Amoako-Attah I."/>
            <person name="Meinhardt L.W."/>
            <person name="Bailey B.A."/>
            <person name="Cohen S.P."/>
        </authorList>
    </citation>
    <scope>NUCLEOTIDE SEQUENCE [LARGE SCALE GENOMIC DNA]</scope>
    <source>
        <strain evidence="3 4">GH-19</strain>
    </source>
</reference>